<evidence type="ECO:0000313" key="2">
    <source>
        <dbReference type="Proteomes" id="UP000005850"/>
    </source>
</evidence>
<name>A0A075RAL2_BRELA</name>
<sequence>MSNDKKQPESTLSLKEWAVAIKALGEGKQIITVRKGGLYEETRDFKLENDTFYLYPTYEHQKAEMIKPENQADLEATLVGWSLDKPTVDIEYFAHITDDIEILDEAKIRALNPYHIWTDDFADVRLHWKKKKPLHILFARVYKLDKPVTIEIAEEYKGCKSWHNLLSSLPQNGYTPVLSDEEYARTRQVIMDVLTKEE</sequence>
<dbReference type="InterPro" id="IPR014923">
    <property type="entry name" value="DUF1802"/>
</dbReference>
<dbReference type="HOGENOM" id="CLU_085858_3_0_9"/>
<dbReference type="EMBL" id="CP007806">
    <property type="protein sequence ID" value="AIG28436.1"/>
    <property type="molecule type" value="Genomic_DNA"/>
</dbReference>
<dbReference type="AlphaFoldDB" id="A0A075RAL2"/>
<evidence type="ECO:0008006" key="3">
    <source>
        <dbReference type="Google" id="ProtNLM"/>
    </source>
</evidence>
<reference evidence="1 2" key="1">
    <citation type="journal article" date="2011" name="J. Bacteriol.">
        <title>Genome sequence of Brevibacillus laterosporus LMG 15441, a pathogen of invertebrates.</title>
        <authorList>
            <person name="Djukic M."/>
            <person name="Poehlein A."/>
            <person name="Thurmer A."/>
            <person name="Daniel R."/>
        </authorList>
    </citation>
    <scope>NUCLEOTIDE SEQUENCE [LARGE SCALE GENOMIC DNA]</scope>
    <source>
        <strain evidence="1 2">LMG 15441</strain>
    </source>
</reference>
<dbReference type="KEGG" id="blr:BRLA_c041610"/>
<dbReference type="STRING" id="1042163.BRLA_c041610"/>
<organism evidence="1 2">
    <name type="scientific">Brevibacillus laterosporus LMG 15441</name>
    <dbReference type="NCBI Taxonomy" id="1042163"/>
    <lineage>
        <taxon>Bacteria</taxon>
        <taxon>Bacillati</taxon>
        <taxon>Bacillota</taxon>
        <taxon>Bacilli</taxon>
        <taxon>Bacillales</taxon>
        <taxon>Paenibacillaceae</taxon>
        <taxon>Brevibacillus</taxon>
    </lineage>
</organism>
<accession>A0A075RAL2</accession>
<evidence type="ECO:0000313" key="1">
    <source>
        <dbReference type="EMBL" id="AIG28436.1"/>
    </source>
</evidence>
<protein>
    <recommendedName>
        <fullName evidence="3">DUF1802 family protein</fullName>
    </recommendedName>
</protein>
<keyword evidence="2" id="KW-1185">Reference proteome</keyword>
<dbReference type="Proteomes" id="UP000005850">
    <property type="component" value="Chromosome"/>
</dbReference>
<proteinExistence type="predicted"/>
<dbReference type="Pfam" id="PF08819">
    <property type="entry name" value="DUF1802"/>
    <property type="match status" value="1"/>
</dbReference>
<dbReference type="eggNOG" id="COG4293">
    <property type="taxonomic scope" value="Bacteria"/>
</dbReference>
<gene>
    <name evidence="1" type="ORF">BRLA_c041610</name>
</gene>
<dbReference type="RefSeq" id="WP_003334564.1">
    <property type="nucleotide sequence ID" value="NZ_CP007806.1"/>
</dbReference>